<dbReference type="GO" id="GO:0016702">
    <property type="term" value="F:oxidoreductase activity, acting on single donors with incorporation of molecular oxygen, incorporation of two atoms of oxygen"/>
    <property type="evidence" value="ECO:0007669"/>
    <property type="project" value="InterPro"/>
</dbReference>
<feature type="domain" description="Lipoxygenase" evidence="4">
    <location>
        <begin position="1"/>
        <end position="125"/>
    </location>
</feature>
<reference evidence="5" key="1">
    <citation type="submission" date="2025-08" db="UniProtKB">
        <authorList>
            <consortium name="Ensembl"/>
        </authorList>
    </citation>
    <scope>IDENTIFICATION</scope>
</reference>
<evidence type="ECO:0000313" key="5">
    <source>
        <dbReference type="Ensembl" id="ENSSSCP00030046839.1"/>
    </source>
</evidence>
<name>A0A8D0Y3U4_PIG</name>
<dbReference type="SUPFAM" id="SSF48484">
    <property type="entry name" value="Lipoxigenase"/>
    <property type="match status" value="1"/>
</dbReference>
<dbReference type="InterPro" id="IPR036226">
    <property type="entry name" value="LipOase_C_sf"/>
</dbReference>
<evidence type="ECO:0000256" key="2">
    <source>
        <dbReference type="ARBA" id="ARBA00022964"/>
    </source>
</evidence>
<evidence type="ECO:0000313" key="6">
    <source>
        <dbReference type="Proteomes" id="UP000694570"/>
    </source>
</evidence>
<keyword evidence="3" id="KW-0560">Oxidoreductase</keyword>
<dbReference type="PROSITE" id="PS51393">
    <property type="entry name" value="LIPOXYGENASE_3"/>
    <property type="match status" value="1"/>
</dbReference>
<dbReference type="InterPro" id="IPR013819">
    <property type="entry name" value="LipOase_C"/>
</dbReference>
<organism evidence="5 6">
    <name type="scientific">Sus scrofa</name>
    <name type="common">Pig</name>
    <dbReference type="NCBI Taxonomy" id="9823"/>
    <lineage>
        <taxon>Eukaryota</taxon>
        <taxon>Metazoa</taxon>
        <taxon>Chordata</taxon>
        <taxon>Craniata</taxon>
        <taxon>Vertebrata</taxon>
        <taxon>Euteleostomi</taxon>
        <taxon>Mammalia</taxon>
        <taxon>Eutheria</taxon>
        <taxon>Laurasiatheria</taxon>
        <taxon>Artiodactyla</taxon>
        <taxon>Suina</taxon>
        <taxon>Suidae</taxon>
        <taxon>Sus</taxon>
    </lineage>
</organism>
<sequence length="125" mass="13908">TVIFNCSAQHGAVNSGQFDFSAWIPNVPTTMRLPLPTSKGRTSLLASLPEVSATCRTLVLLSFYPQRRLGTYPDEHLTEEAPQRSIATFQSRQAQVSRDIREWNRGLALPYTYLDPAVVENSIAV</sequence>
<dbReference type="Ensembl" id="ENSSSCT00030101561.1">
    <property type="protein sequence ID" value="ENSSSCP00030046839.1"/>
    <property type="gene ID" value="ENSSSCG00030072523.1"/>
</dbReference>
<keyword evidence="2" id="KW-0223">Dioxygenase</keyword>
<protein>
    <recommendedName>
        <fullName evidence="4">Lipoxygenase domain-containing protein</fullName>
    </recommendedName>
</protein>
<dbReference type="Pfam" id="PF00305">
    <property type="entry name" value="Lipoxygenase"/>
    <property type="match status" value="1"/>
</dbReference>
<evidence type="ECO:0000256" key="1">
    <source>
        <dbReference type="ARBA" id="ARBA00022723"/>
    </source>
</evidence>
<dbReference type="GO" id="GO:0046872">
    <property type="term" value="F:metal ion binding"/>
    <property type="evidence" value="ECO:0007669"/>
    <property type="project" value="UniProtKB-KW"/>
</dbReference>
<keyword evidence="1" id="KW-0479">Metal-binding</keyword>
<evidence type="ECO:0000256" key="3">
    <source>
        <dbReference type="ARBA" id="ARBA00023002"/>
    </source>
</evidence>
<dbReference type="Proteomes" id="UP000694570">
    <property type="component" value="Unplaced"/>
</dbReference>
<dbReference type="Gene3D" id="1.20.245.10">
    <property type="entry name" value="Lipoxygenase-1, Domain 5"/>
    <property type="match status" value="1"/>
</dbReference>
<proteinExistence type="predicted"/>
<dbReference type="GO" id="GO:0034440">
    <property type="term" value="P:lipid oxidation"/>
    <property type="evidence" value="ECO:0007669"/>
    <property type="project" value="InterPro"/>
</dbReference>
<accession>A0A8D0Y3U4</accession>
<dbReference type="InterPro" id="IPR000907">
    <property type="entry name" value="LipOase"/>
</dbReference>
<dbReference type="AlphaFoldDB" id="A0A8D0Y3U4"/>
<dbReference type="PANTHER" id="PTHR11771">
    <property type="entry name" value="LIPOXYGENASE"/>
    <property type="match status" value="1"/>
</dbReference>
<evidence type="ECO:0000259" key="4">
    <source>
        <dbReference type="PROSITE" id="PS51393"/>
    </source>
</evidence>